<keyword evidence="11" id="KW-0067">ATP-binding</keyword>
<comment type="catalytic activity">
    <reaction evidence="13">
        <text>uridine + ATP = UMP + ADP + H(+)</text>
        <dbReference type="Rhea" id="RHEA:16825"/>
        <dbReference type="ChEBI" id="CHEBI:15378"/>
        <dbReference type="ChEBI" id="CHEBI:16704"/>
        <dbReference type="ChEBI" id="CHEBI:30616"/>
        <dbReference type="ChEBI" id="CHEBI:57865"/>
        <dbReference type="ChEBI" id="CHEBI:456216"/>
        <dbReference type="EC" id="2.7.1.48"/>
    </reaction>
</comment>
<dbReference type="Gene3D" id="1.20.1270.10">
    <property type="match status" value="1"/>
</dbReference>
<dbReference type="SUPFAM" id="SSF52540">
    <property type="entry name" value="P-loop containing nucleoside triphosphate hydrolases"/>
    <property type="match status" value="1"/>
</dbReference>
<evidence type="ECO:0000256" key="2">
    <source>
        <dbReference type="ARBA" id="ARBA00004690"/>
    </source>
</evidence>
<feature type="compositionally biased region" description="Acidic residues" evidence="15">
    <location>
        <begin position="932"/>
        <end position="941"/>
    </location>
</feature>
<dbReference type="AlphaFoldDB" id="A0A833S2B9"/>
<dbReference type="InterPro" id="IPR029048">
    <property type="entry name" value="HSP70_C_sf"/>
</dbReference>
<evidence type="ECO:0000256" key="7">
    <source>
        <dbReference type="ARBA" id="ARBA00022729"/>
    </source>
</evidence>
<dbReference type="EMBL" id="WNWW01000742">
    <property type="protein sequence ID" value="KAF3422287.1"/>
    <property type="molecule type" value="Genomic_DNA"/>
</dbReference>
<dbReference type="PRINTS" id="PR00301">
    <property type="entry name" value="HEATSHOCK70"/>
</dbReference>
<dbReference type="GO" id="GO:0005524">
    <property type="term" value="F:ATP binding"/>
    <property type="evidence" value="ECO:0007669"/>
    <property type="project" value="UniProtKB-KW"/>
</dbReference>
<dbReference type="GO" id="GO:0044206">
    <property type="term" value="P:UMP salvage"/>
    <property type="evidence" value="ECO:0007669"/>
    <property type="project" value="UniProtKB-UniPathway"/>
</dbReference>
<dbReference type="Gene3D" id="3.40.50.300">
    <property type="entry name" value="P-loop containing nucleotide triphosphate hydrolases"/>
    <property type="match status" value="1"/>
</dbReference>
<name>A0A833S2B9_9HYME</name>
<dbReference type="SUPFAM" id="SSF53067">
    <property type="entry name" value="Actin-like ATPase domain"/>
    <property type="match status" value="2"/>
</dbReference>
<comment type="catalytic activity">
    <reaction evidence="12">
        <text>cytidine + ATP = CMP + ADP + H(+)</text>
        <dbReference type="Rhea" id="RHEA:24674"/>
        <dbReference type="ChEBI" id="CHEBI:15378"/>
        <dbReference type="ChEBI" id="CHEBI:17562"/>
        <dbReference type="ChEBI" id="CHEBI:30616"/>
        <dbReference type="ChEBI" id="CHEBI:60377"/>
        <dbReference type="ChEBI" id="CHEBI:456216"/>
        <dbReference type="EC" id="2.7.1.48"/>
    </reaction>
</comment>
<dbReference type="FunFam" id="3.90.640.10:FF:000153">
    <property type="entry name" value="Endoplasmic reticulum chaperone BiP"/>
    <property type="match status" value="1"/>
</dbReference>
<comment type="pathway">
    <text evidence="2">Pyrimidine metabolism; UMP biosynthesis via salvage pathway; UMP from uridine: step 1/1.</text>
</comment>
<dbReference type="Gene3D" id="2.60.34.10">
    <property type="entry name" value="Substrate Binding Domain Of DNAk, Chain A, domain 1"/>
    <property type="match status" value="1"/>
</dbReference>
<protein>
    <recommendedName>
        <fullName evidence="5">uridine/cytidine kinase</fullName>
        <ecNumber evidence="5">2.7.1.48</ecNumber>
    </recommendedName>
</protein>
<evidence type="ECO:0000256" key="6">
    <source>
        <dbReference type="ARBA" id="ARBA00022679"/>
    </source>
</evidence>
<dbReference type="FunFam" id="3.30.420.40:FF:000545">
    <property type="entry name" value="Endoplasmic reticulum chaperone BiP"/>
    <property type="match status" value="1"/>
</dbReference>
<evidence type="ECO:0000256" key="4">
    <source>
        <dbReference type="ARBA" id="ARBA00007381"/>
    </source>
</evidence>
<dbReference type="InterPro" id="IPR027417">
    <property type="entry name" value="P-loop_NTPase"/>
</dbReference>
<evidence type="ECO:0000256" key="1">
    <source>
        <dbReference type="ARBA" id="ARBA00004319"/>
    </source>
</evidence>
<dbReference type="CDD" id="cd02023">
    <property type="entry name" value="UMPK"/>
    <property type="match status" value="1"/>
</dbReference>
<feature type="region of interest" description="Disordered" evidence="15">
    <location>
        <begin position="921"/>
        <end position="941"/>
    </location>
</feature>
<reference evidence="18" key="1">
    <citation type="submission" date="2019-11" db="EMBL/GenBank/DDBJ databases">
        <title>The nuclear and mitochondrial genomes of Frieseomelitta varia - a highly eusocial stingless bee (Meliponini) with a permanently sterile worker caste.</title>
        <authorList>
            <person name="Freitas F.C.P."/>
            <person name="Lourenco A.P."/>
            <person name="Nunes F.M.F."/>
            <person name="Paschoal A.R."/>
            <person name="Abreu F.C.P."/>
            <person name="Barbin F.O."/>
            <person name="Bataglia L."/>
            <person name="Cardoso-Junior C.A.M."/>
            <person name="Cervoni M.S."/>
            <person name="Silva S.R."/>
            <person name="Dalarmi F."/>
            <person name="Del Lama M.A."/>
            <person name="Depintor T.S."/>
            <person name="Ferreira K.M."/>
            <person name="Goria P.S."/>
            <person name="Jaskot M.C."/>
            <person name="Lago D.C."/>
            <person name="Luna-Lucena D."/>
            <person name="Moda L.M."/>
            <person name="Nascimento L."/>
            <person name="Pedrino M."/>
            <person name="Rabico F.O."/>
            <person name="Sanches F.C."/>
            <person name="Santos D.E."/>
            <person name="Santos C.G."/>
            <person name="Vieira J."/>
            <person name="Lopes T.F."/>
            <person name="Barchuk A.R."/>
            <person name="Hartfelder K."/>
            <person name="Simoes Z.L.P."/>
            <person name="Bitondi M.M.G."/>
            <person name="Pinheiro D.G."/>
        </authorList>
    </citation>
    <scope>NUCLEOTIDE SEQUENCE</scope>
    <source>
        <strain evidence="18">USP_RPSP 00005682</strain>
        <tissue evidence="18">Whole individual</tissue>
    </source>
</reference>
<keyword evidence="9" id="KW-0418">Kinase</keyword>
<proteinExistence type="inferred from homology"/>
<dbReference type="InterPro" id="IPR018181">
    <property type="entry name" value="Heat_shock_70_CS"/>
</dbReference>
<dbReference type="GO" id="GO:0140662">
    <property type="term" value="F:ATP-dependent protein folding chaperone"/>
    <property type="evidence" value="ECO:0007669"/>
    <property type="project" value="InterPro"/>
</dbReference>
<comment type="caution">
    <text evidence="18">The sequence shown here is derived from an EMBL/GenBank/DDBJ whole genome shotgun (WGS) entry which is preliminary data.</text>
</comment>
<dbReference type="InterPro" id="IPR043129">
    <property type="entry name" value="ATPase_NBD"/>
</dbReference>
<keyword evidence="10" id="KW-0256">Endoplasmic reticulum</keyword>
<dbReference type="UniPathway" id="UPA00574">
    <property type="reaction ID" value="UER00637"/>
</dbReference>
<gene>
    <name evidence="18" type="ORF">E2986_11325</name>
</gene>
<dbReference type="Pfam" id="PF00485">
    <property type="entry name" value="PRK"/>
    <property type="match status" value="1"/>
</dbReference>
<evidence type="ECO:0000256" key="15">
    <source>
        <dbReference type="SAM" id="MobiDB-lite"/>
    </source>
</evidence>
<keyword evidence="19" id="KW-1185">Reference proteome</keyword>
<dbReference type="GO" id="GO:0005788">
    <property type="term" value="C:endoplasmic reticulum lumen"/>
    <property type="evidence" value="ECO:0007669"/>
    <property type="project" value="UniProtKB-SubCell"/>
</dbReference>
<keyword evidence="7" id="KW-0732">Signal</keyword>
<dbReference type="FunFam" id="3.30.30.30:FF:000001">
    <property type="entry name" value="heat shock 70 kDa protein-like"/>
    <property type="match status" value="1"/>
</dbReference>
<dbReference type="PANTHER" id="PTHR19375">
    <property type="entry name" value="HEAT SHOCK PROTEIN 70KDA"/>
    <property type="match status" value="1"/>
</dbReference>
<evidence type="ECO:0000256" key="11">
    <source>
        <dbReference type="ARBA" id="ARBA00022840"/>
    </source>
</evidence>
<dbReference type="Gene3D" id="3.30.420.40">
    <property type="match status" value="3"/>
</dbReference>
<organism evidence="18 19">
    <name type="scientific">Frieseomelitta varia</name>
    <dbReference type="NCBI Taxonomy" id="561572"/>
    <lineage>
        <taxon>Eukaryota</taxon>
        <taxon>Metazoa</taxon>
        <taxon>Ecdysozoa</taxon>
        <taxon>Arthropoda</taxon>
        <taxon>Hexapoda</taxon>
        <taxon>Insecta</taxon>
        <taxon>Pterygota</taxon>
        <taxon>Neoptera</taxon>
        <taxon>Endopterygota</taxon>
        <taxon>Hymenoptera</taxon>
        <taxon>Apocrita</taxon>
        <taxon>Aculeata</taxon>
        <taxon>Apoidea</taxon>
        <taxon>Anthophila</taxon>
        <taxon>Apidae</taxon>
        <taxon>Frieseomelitta</taxon>
    </lineage>
</organism>
<evidence type="ECO:0000256" key="16">
    <source>
        <dbReference type="SAM" id="Phobius"/>
    </source>
</evidence>
<dbReference type="PROSITE" id="PS01036">
    <property type="entry name" value="HSP70_3"/>
    <property type="match status" value="1"/>
</dbReference>
<keyword evidence="16" id="KW-0812">Transmembrane</keyword>
<dbReference type="InterPro" id="IPR013126">
    <property type="entry name" value="Hsp_70_fam"/>
</dbReference>
<dbReference type="InterPro" id="IPR042050">
    <property type="entry name" value="BIP_NBD"/>
</dbReference>
<dbReference type="FunFam" id="1.20.1270.10:FF:000029">
    <property type="entry name" value="Heat shock 70 kDa protein cognate"/>
    <property type="match status" value="1"/>
</dbReference>
<evidence type="ECO:0000256" key="10">
    <source>
        <dbReference type="ARBA" id="ARBA00022824"/>
    </source>
</evidence>
<dbReference type="GO" id="GO:0034976">
    <property type="term" value="P:response to endoplasmic reticulum stress"/>
    <property type="evidence" value="ECO:0007669"/>
    <property type="project" value="UniProtKB-ARBA"/>
</dbReference>
<evidence type="ECO:0000313" key="19">
    <source>
        <dbReference type="Proteomes" id="UP000655588"/>
    </source>
</evidence>
<evidence type="ECO:0000256" key="14">
    <source>
        <dbReference type="SAM" id="Coils"/>
    </source>
</evidence>
<keyword evidence="16" id="KW-0472">Membrane</keyword>
<dbReference type="SUPFAM" id="SSF100920">
    <property type="entry name" value="Heat shock protein 70kD (HSP70), peptide-binding domain"/>
    <property type="match status" value="1"/>
</dbReference>
<keyword evidence="14" id="KW-0175">Coiled coil</keyword>
<dbReference type="EC" id="2.7.1.48" evidence="5"/>
<evidence type="ECO:0000256" key="5">
    <source>
        <dbReference type="ARBA" id="ARBA00012137"/>
    </source>
</evidence>
<evidence type="ECO:0000256" key="9">
    <source>
        <dbReference type="ARBA" id="ARBA00022777"/>
    </source>
</evidence>
<comment type="similarity">
    <text evidence="3">Belongs to the uridine kinase family.</text>
</comment>
<evidence type="ECO:0000256" key="3">
    <source>
        <dbReference type="ARBA" id="ARBA00005408"/>
    </source>
</evidence>
<dbReference type="PROSITE" id="PS00297">
    <property type="entry name" value="HSP70_1"/>
    <property type="match status" value="1"/>
</dbReference>
<dbReference type="Gene3D" id="3.90.640.10">
    <property type="entry name" value="Actin, Chain A, domain 4"/>
    <property type="match status" value="1"/>
</dbReference>
<comment type="subcellular location">
    <subcellularLocation>
        <location evidence="1">Endoplasmic reticulum lumen</location>
    </subcellularLocation>
</comment>
<dbReference type="FunFam" id="2.60.34.10:FF:000014">
    <property type="entry name" value="Chaperone protein DnaK HSP70"/>
    <property type="match status" value="1"/>
</dbReference>
<feature type="transmembrane region" description="Helical" evidence="16">
    <location>
        <begin position="131"/>
        <end position="153"/>
    </location>
</feature>
<dbReference type="Proteomes" id="UP000655588">
    <property type="component" value="Unassembled WGS sequence"/>
</dbReference>
<dbReference type="CDD" id="cd10241">
    <property type="entry name" value="ASKHA_NBD_HSP70_BiP"/>
    <property type="match status" value="1"/>
</dbReference>
<sequence length="941" mass="105737">MADMSMNIVTPRKMSFGINGKLNGLESKTPFLIGVSGGTASGKSTVCKRIMEKLGQVDMDHMQRQVVCISQDSFYRDLSPAEKLKAEKGQYNFDHPDAFDNDLILQTLQDILAGVKCEIPAYDYRTNSLYVLFKIILFYYYYFKLLCYINHVLMDFRMKDQITTIYPADVVLFEGILVFYFPKIRDLFHMKLFVDTDSDTRLARRVPRDIKERGRDLDYVLNQYMNFVKPAFEEFCLPTKKFADVIIPRGADNTANLPGASSSQKMSSKLLRQKAQEFLTSRKYANNLVDIISQWDESTLSCLLTIETIFVEVLRRGDMYLERTISLTISGLVTFAFAKEEKQKEDIGTVIGIDLGTTYSCVGVYKNGRAEIIANDQGNRITPSYVAFTADGERLIGDAAKNQLTTNPENTVFDAKRLIGREWSDPTVQRDIKFFPFKVIEKNSKPHIRMVINGEEKVFAPEEISAMATKDAGTISGLVVMRIINEPTAAAIAYGLDKKDGEKNVLVFDLGGGTFDVSLLTIDNGVFEVVATNGDTHLGGEDFDQRVMDHFTKLYKKKKGKDIRKDSRALQKLRREVEKAKRALSVSHQVRIEIESFFEGEDFSETLTRAKFEELNMDLFRSTLKPVQKVLEDSDMNKKDVDEIVLVGGSTRIPKVQQLVKEFFGGKEPSRGINPDEAVAYGAAVQAGVLSGEQDTDAIVLLDVNPLTMGIETVGGVMTKLIPRNTVIPTKKSQIFSTASDNQHTVTIQVYEGERPMTKDNHLLGKFDLTGIPPAPRGIPQIEVTFEIDANGILQVSAEDKGTGNREKIVITNDQNRLTPDDIERMIKDAEKFADDDKKLKERVEARNELESYAYSLKNQLADKEKLGSKVSDSDKAKMEEAIEEKIKWLEENADTDPEEYKKQKKELTDIVQPIIAKLYQGAGGGVPPTGGDEEDLKDEL</sequence>
<evidence type="ECO:0000256" key="13">
    <source>
        <dbReference type="ARBA" id="ARBA00048909"/>
    </source>
</evidence>
<evidence type="ECO:0000256" key="8">
    <source>
        <dbReference type="ARBA" id="ARBA00022741"/>
    </source>
</evidence>
<evidence type="ECO:0000256" key="12">
    <source>
        <dbReference type="ARBA" id="ARBA00047436"/>
    </source>
</evidence>
<dbReference type="InterPro" id="IPR029047">
    <property type="entry name" value="HSP70_peptide-bd_sf"/>
</dbReference>
<dbReference type="PROSITE" id="PS00329">
    <property type="entry name" value="HSP70_2"/>
    <property type="match status" value="1"/>
</dbReference>
<feature type="coiled-coil region" evidence="14">
    <location>
        <begin position="563"/>
        <end position="590"/>
    </location>
</feature>
<evidence type="ECO:0000259" key="17">
    <source>
        <dbReference type="Pfam" id="PF00485"/>
    </source>
</evidence>
<keyword evidence="8" id="KW-0547">Nucleotide-binding</keyword>
<accession>A0A833S2B9</accession>
<comment type="similarity">
    <text evidence="4">Belongs to the heat shock protein 70 family.</text>
</comment>
<dbReference type="InterPro" id="IPR006083">
    <property type="entry name" value="PRK/URK"/>
</dbReference>
<dbReference type="Pfam" id="PF00012">
    <property type="entry name" value="HSP70"/>
    <property type="match status" value="2"/>
</dbReference>
<feature type="domain" description="Phosphoribulokinase/uridine kinase" evidence="17">
    <location>
        <begin position="32"/>
        <end position="254"/>
    </location>
</feature>
<dbReference type="GO" id="GO:0004849">
    <property type="term" value="F:uridine kinase activity"/>
    <property type="evidence" value="ECO:0007669"/>
    <property type="project" value="UniProtKB-EC"/>
</dbReference>
<dbReference type="SUPFAM" id="SSF100934">
    <property type="entry name" value="Heat shock protein 70kD (HSP70), C-terminal subdomain"/>
    <property type="match status" value="1"/>
</dbReference>
<dbReference type="InterPro" id="IPR000764">
    <property type="entry name" value="Uridine_kinase-like"/>
</dbReference>
<keyword evidence="16" id="KW-1133">Transmembrane helix</keyword>
<evidence type="ECO:0000313" key="18">
    <source>
        <dbReference type="EMBL" id="KAF3422287.1"/>
    </source>
</evidence>
<keyword evidence="6" id="KW-0808">Transferase</keyword>